<organism evidence="2 3">
    <name type="scientific">Acinetobacter pittii</name>
    <name type="common">Acinetobacter genomosp. 3</name>
    <dbReference type="NCBI Taxonomy" id="48296"/>
    <lineage>
        <taxon>Bacteria</taxon>
        <taxon>Pseudomonadati</taxon>
        <taxon>Pseudomonadota</taxon>
        <taxon>Gammaproteobacteria</taxon>
        <taxon>Moraxellales</taxon>
        <taxon>Moraxellaceae</taxon>
        <taxon>Acinetobacter</taxon>
        <taxon>Acinetobacter calcoaceticus/baumannii complex</taxon>
    </lineage>
</organism>
<name>A0A3G6YJ28_ACIPI</name>
<sequence length="86" mass="10104">MFVIEKVRIEGLWDHKSIEFICDKNFNFLIGENGTGKTTIINLIAAVLLVDFEKLDKIPFKEVSIYLRKDKERKKAICDRCKKTKR</sequence>
<dbReference type="SUPFAM" id="SSF52540">
    <property type="entry name" value="P-loop containing nucleoside triphosphate hydrolases"/>
    <property type="match status" value="1"/>
</dbReference>
<feature type="domain" description="Rad50/SbcC-type AAA" evidence="1">
    <location>
        <begin position="13"/>
        <end position="73"/>
    </location>
</feature>
<dbReference type="Proteomes" id="UP000254410">
    <property type="component" value="Chromosome"/>
</dbReference>
<dbReference type="InterPro" id="IPR027417">
    <property type="entry name" value="P-loop_NTPase"/>
</dbReference>
<reference evidence="2 3" key="1">
    <citation type="submission" date="2018-11" db="EMBL/GenBank/DDBJ databases">
        <authorList>
            <person name="Kuo S.-C."/>
            <person name="Chen F.-J."/>
            <person name="Liao Y.-C."/>
        </authorList>
    </citation>
    <scope>NUCLEOTIDE SEQUENCE [LARGE SCALE GENOMIC DNA]</scope>
    <source>
        <strain evidence="2 3">2014S06-099</strain>
    </source>
</reference>
<dbReference type="InterPro" id="IPR038729">
    <property type="entry name" value="Rad50/SbcC_AAA"/>
</dbReference>
<evidence type="ECO:0000259" key="1">
    <source>
        <dbReference type="Pfam" id="PF13476"/>
    </source>
</evidence>
<dbReference type="Gene3D" id="3.40.50.300">
    <property type="entry name" value="P-loop containing nucleotide triphosphate hydrolases"/>
    <property type="match status" value="1"/>
</dbReference>
<gene>
    <name evidence="2" type="ORF">DKE52_007400</name>
</gene>
<reference evidence="2 3" key="2">
    <citation type="submission" date="2018-12" db="EMBL/GenBank/DDBJ databases">
        <title>Molecular Epidemiology of Emerging Carbapenem-Resistance in Acinetobacter nosocomialis and Acinetobacter pittii in Taiwan, 2010-2014.</title>
        <authorList>
            <person name="Huang W.-C."/>
            <person name="Wang H.-Y."/>
            <person name="Lai J.-F."/>
            <person name="Lauderdale T.-L."/>
            <person name="Sytwu H.-K."/>
        </authorList>
    </citation>
    <scope>NUCLEOTIDE SEQUENCE [LARGE SCALE GENOMIC DNA]</scope>
    <source>
        <strain evidence="2 3">2014S06-099</strain>
    </source>
</reference>
<dbReference type="AlphaFoldDB" id="A0A3G6YJ28"/>
<evidence type="ECO:0000313" key="2">
    <source>
        <dbReference type="EMBL" id="AZC00399.1"/>
    </source>
</evidence>
<proteinExistence type="predicted"/>
<accession>A0A3G6YJ28</accession>
<dbReference type="GO" id="GO:0016887">
    <property type="term" value="F:ATP hydrolysis activity"/>
    <property type="evidence" value="ECO:0007669"/>
    <property type="project" value="InterPro"/>
</dbReference>
<dbReference type="EMBL" id="CP033540">
    <property type="protein sequence ID" value="AZC00399.1"/>
    <property type="molecule type" value="Genomic_DNA"/>
</dbReference>
<evidence type="ECO:0000313" key="3">
    <source>
        <dbReference type="Proteomes" id="UP000254410"/>
    </source>
</evidence>
<dbReference type="Pfam" id="PF13476">
    <property type="entry name" value="AAA_23"/>
    <property type="match status" value="1"/>
</dbReference>
<protein>
    <recommendedName>
        <fullName evidence="1">Rad50/SbcC-type AAA domain-containing protein</fullName>
    </recommendedName>
</protein>
<dbReference type="GO" id="GO:0006302">
    <property type="term" value="P:double-strand break repair"/>
    <property type="evidence" value="ECO:0007669"/>
    <property type="project" value="InterPro"/>
</dbReference>